<evidence type="ECO:0000313" key="2">
    <source>
        <dbReference type="Proteomes" id="UP001497482"/>
    </source>
</evidence>
<proteinExistence type="predicted"/>
<sequence>MGLDAGRTTAESGPCPAVQETLQTVRTAGRRTWSCGGERLVFGYLDWSVNSWGTLVIRHGGLADSGNPRVSGTSPSLGTWLLVLKWCGGGRNWAHGMACRLDYKPVWDLSAPGRGLWNP</sequence>
<name>A0AAV2MN21_KNICA</name>
<keyword evidence="2" id="KW-1185">Reference proteome</keyword>
<dbReference type="Proteomes" id="UP001497482">
    <property type="component" value="Chromosome 9"/>
</dbReference>
<reference evidence="1 2" key="1">
    <citation type="submission" date="2024-04" db="EMBL/GenBank/DDBJ databases">
        <authorList>
            <person name="Waldvogel A.-M."/>
            <person name="Schoenle A."/>
        </authorList>
    </citation>
    <scope>NUCLEOTIDE SEQUENCE [LARGE SCALE GENOMIC DNA]</scope>
</reference>
<gene>
    <name evidence="1" type="ORF">KC01_LOCUS40761</name>
</gene>
<accession>A0AAV2MN21</accession>
<organism evidence="1 2">
    <name type="scientific">Knipowitschia caucasica</name>
    <name type="common">Caucasian dwarf goby</name>
    <name type="synonym">Pomatoschistus caucasicus</name>
    <dbReference type="NCBI Taxonomy" id="637954"/>
    <lineage>
        <taxon>Eukaryota</taxon>
        <taxon>Metazoa</taxon>
        <taxon>Chordata</taxon>
        <taxon>Craniata</taxon>
        <taxon>Vertebrata</taxon>
        <taxon>Euteleostomi</taxon>
        <taxon>Actinopterygii</taxon>
        <taxon>Neopterygii</taxon>
        <taxon>Teleostei</taxon>
        <taxon>Neoteleostei</taxon>
        <taxon>Acanthomorphata</taxon>
        <taxon>Gobiaria</taxon>
        <taxon>Gobiiformes</taxon>
        <taxon>Gobioidei</taxon>
        <taxon>Gobiidae</taxon>
        <taxon>Gobiinae</taxon>
        <taxon>Knipowitschia</taxon>
    </lineage>
</organism>
<protein>
    <submittedName>
        <fullName evidence="1">Uncharacterized protein</fullName>
    </submittedName>
</protein>
<dbReference type="EMBL" id="OZ035831">
    <property type="protein sequence ID" value="CAL1614725.1"/>
    <property type="molecule type" value="Genomic_DNA"/>
</dbReference>
<dbReference type="AlphaFoldDB" id="A0AAV2MN21"/>
<evidence type="ECO:0000313" key="1">
    <source>
        <dbReference type="EMBL" id="CAL1614725.1"/>
    </source>
</evidence>